<organism evidence="3 4">
    <name type="scientific">Crepidotus variabilis</name>
    <dbReference type="NCBI Taxonomy" id="179855"/>
    <lineage>
        <taxon>Eukaryota</taxon>
        <taxon>Fungi</taxon>
        <taxon>Dikarya</taxon>
        <taxon>Basidiomycota</taxon>
        <taxon>Agaricomycotina</taxon>
        <taxon>Agaricomycetes</taxon>
        <taxon>Agaricomycetidae</taxon>
        <taxon>Agaricales</taxon>
        <taxon>Agaricineae</taxon>
        <taxon>Crepidotaceae</taxon>
        <taxon>Crepidotus</taxon>
    </lineage>
</organism>
<keyword evidence="2" id="KW-0812">Transmembrane</keyword>
<feature type="transmembrane region" description="Helical" evidence="2">
    <location>
        <begin position="162"/>
        <end position="185"/>
    </location>
</feature>
<comment type="caution">
    <text evidence="3">The sequence shown here is derived from an EMBL/GenBank/DDBJ whole genome shotgun (WGS) entry which is preliminary data.</text>
</comment>
<feature type="transmembrane region" description="Helical" evidence="2">
    <location>
        <begin position="120"/>
        <end position="141"/>
    </location>
</feature>
<name>A0A9P6JUN8_9AGAR</name>
<feature type="transmembrane region" description="Helical" evidence="2">
    <location>
        <begin position="238"/>
        <end position="259"/>
    </location>
</feature>
<keyword evidence="2" id="KW-0472">Membrane</keyword>
<dbReference type="AlphaFoldDB" id="A0A9P6JUN8"/>
<sequence length="391" mass="43181">MTERLFQLSANTDHPYNPSTSPANGFRPGPQDYYESWLIGTVFSAMSYGVVLTMAVTCFHLLLKNPYSPTLSVRRFYYGYIISMVMLSTATMVSAISSLSGEMFKEQPLGTRLPEPSLPVRTWGAPFITMATWGADGFMMWRCYKLYLGNQKTHPMSRFTRISICMFLFSLAAISIGSGVTFIIVKMDKGWLLAIFIAVTAVVNIALAVLITGRILGHRAKLREDFGPESTSPAPYKKVIEICVESAAIMVVFNIVYLAMDFEEFLGTVILINILVHVYTISPFLIIYRVSHGNMKSVPVSLSGMPTDEEHGVRSVSPFRAASPPSLQGGRNRHSRLTIDSSVGPEMRDRQSTITGSLHAPQPLLSQNLRGKFGPKTPGAAESGEVRRGSW</sequence>
<dbReference type="OrthoDB" id="3267806at2759"/>
<feature type="region of interest" description="Disordered" evidence="1">
    <location>
        <begin position="302"/>
        <end position="391"/>
    </location>
</feature>
<evidence type="ECO:0000313" key="4">
    <source>
        <dbReference type="Proteomes" id="UP000807306"/>
    </source>
</evidence>
<evidence type="ECO:0000256" key="2">
    <source>
        <dbReference type="SAM" id="Phobius"/>
    </source>
</evidence>
<feature type="transmembrane region" description="Helical" evidence="2">
    <location>
        <begin position="37"/>
        <end position="63"/>
    </location>
</feature>
<gene>
    <name evidence="3" type="ORF">CPB83DRAFT_845591</name>
</gene>
<evidence type="ECO:0000313" key="3">
    <source>
        <dbReference type="EMBL" id="KAF9533626.1"/>
    </source>
</evidence>
<feature type="transmembrane region" description="Helical" evidence="2">
    <location>
        <begin position="265"/>
        <end position="288"/>
    </location>
</feature>
<evidence type="ECO:0000256" key="1">
    <source>
        <dbReference type="SAM" id="MobiDB-lite"/>
    </source>
</evidence>
<keyword evidence="2" id="KW-1133">Transmembrane helix</keyword>
<accession>A0A9P6JUN8</accession>
<proteinExistence type="predicted"/>
<feature type="transmembrane region" description="Helical" evidence="2">
    <location>
        <begin position="75"/>
        <end position="100"/>
    </location>
</feature>
<dbReference type="EMBL" id="MU157828">
    <property type="protein sequence ID" value="KAF9533626.1"/>
    <property type="molecule type" value="Genomic_DNA"/>
</dbReference>
<dbReference type="Proteomes" id="UP000807306">
    <property type="component" value="Unassembled WGS sequence"/>
</dbReference>
<keyword evidence="4" id="KW-1185">Reference proteome</keyword>
<protein>
    <submittedName>
        <fullName evidence="3">Uncharacterized protein</fullName>
    </submittedName>
</protein>
<feature type="transmembrane region" description="Helical" evidence="2">
    <location>
        <begin position="191"/>
        <end position="217"/>
    </location>
</feature>
<reference evidence="3" key="1">
    <citation type="submission" date="2020-11" db="EMBL/GenBank/DDBJ databases">
        <authorList>
            <consortium name="DOE Joint Genome Institute"/>
            <person name="Ahrendt S."/>
            <person name="Riley R."/>
            <person name="Andreopoulos W."/>
            <person name="Labutti K."/>
            <person name="Pangilinan J."/>
            <person name="Ruiz-Duenas F.J."/>
            <person name="Barrasa J.M."/>
            <person name="Sanchez-Garcia M."/>
            <person name="Camarero S."/>
            <person name="Miyauchi S."/>
            <person name="Serrano A."/>
            <person name="Linde D."/>
            <person name="Babiker R."/>
            <person name="Drula E."/>
            <person name="Ayuso-Fernandez I."/>
            <person name="Pacheco R."/>
            <person name="Padilla G."/>
            <person name="Ferreira P."/>
            <person name="Barriuso J."/>
            <person name="Kellner H."/>
            <person name="Castanera R."/>
            <person name="Alfaro M."/>
            <person name="Ramirez L."/>
            <person name="Pisabarro A.G."/>
            <person name="Kuo A."/>
            <person name="Tritt A."/>
            <person name="Lipzen A."/>
            <person name="He G."/>
            <person name="Yan M."/>
            <person name="Ng V."/>
            <person name="Cullen D."/>
            <person name="Martin F."/>
            <person name="Rosso M.-N."/>
            <person name="Henrissat B."/>
            <person name="Hibbett D."/>
            <person name="Martinez A.T."/>
            <person name="Grigoriev I.V."/>
        </authorList>
    </citation>
    <scope>NUCLEOTIDE SEQUENCE</scope>
    <source>
        <strain evidence="3">CBS 506.95</strain>
    </source>
</reference>